<evidence type="ECO:0000313" key="1">
    <source>
        <dbReference type="EMBL" id="NEV65297.1"/>
    </source>
</evidence>
<dbReference type="Proteomes" id="UP000483379">
    <property type="component" value="Unassembled WGS sequence"/>
</dbReference>
<dbReference type="AlphaFoldDB" id="A0A6M0K9B6"/>
<sequence>MRSETNARGFTTAYDYDGINRPTRILPPIHNPVTVRWNPTSREVIRGALS</sequence>
<evidence type="ECO:0008006" key="3">
    <source>
        <dbReference type="Google" id="ProtNLM"/>
    </source>
</evidence>
<protein>
    <recommendedName>
        <fullName evidence="3">RHS repeat protein</fullName>
    </recommendedName>
</protein>
<dbReference type="InterPro" id="IPR006530">
    <property type="entry name" value="YD"/>
</dbReference>
<evidence type="ECO:0000313" key="2">
    <source>
        <dbReference type="Proteomes" id="UP000483379"/>
    </source>
</evidence>
<dbReference type="RefSeq" id="WP_164456615.1">
    <property type="nucleotide sequence ID" value="NZ_JAAIJQ010000207.1"/>
</dbReference>
<dbReference type="EMBL" id="JAAIJQ010000207">
    <property type="protein sequence ID" value="NEV65297.1"/>
    <property type="molecule type" value="Genomic_DNA"/>
</dbReference>
<dbReference type="NCBIfam" id="TIGR01643">
    <property type="entry name" value="YD_repeat_2x"/>
    <property type="match status" value="1"/>
</dbReference>
<proteinExistence type="predicted"/>
<name>A0A6M0K9B6_9GAMM</name>
<organism evidence="1 2">
    <name type="scientific">Thiorhodococcus minor</name>
    <dbReference type="NCBI Taxonomy" id="57489"/>
    <lineage>
        <taxon>Bacteria</taxon>
        <taxon>Pseudomonadati</taxon>
        <taxon>Pseudomonadota</taxon>
        <taxon>Gammaproteobacteria</taxon>
        <taxon>Chromatiales</taxon>
        <taxon>Chromatiaceae</taxon>
        <taxon>Thiorhodococcus</taxon>
    </lineage>
</organism>
<keyword evidence="2" id="KW-1185">Reference proteome</keyword>
<reference evidence="1 2" key="1">
    <citation type="submission" date="2020-02" db="EMBL/GenBank/DDBJ databases">
        <title>Genome sequences of Thiorhodococcus mannitoliphagus and Thiorhodococcus minor, purple sulfur photosynthetic bacteria in the gammaproteobacterial family, Chromatiaceae.</title>
        <authorList>
            <person name="Aviles F.A."/>
            <person name="Meyer T.E."/>
            <person name="Kyndt J.A."/>
        </authorList>
    </citation>
    <scope>NUCLEOTIDE SEQUENCE [LARGE SCALE GENOMIC DNA]</scope>
    <source>
        <strain evidence="1 2">DSM 11518</strain>
    </source>
</reference>
<gene>
    <name evidence="1" type="ORF">G3446_26295</name>
</gene>
<accession>A0A6M0K9B6</accession>
<comment type="caution">
    <text evidence="1">The sequence shown here is derived from an EMBL/GenBank/DDBJ whole genome shotgun (WGS) entry which is preliminary data.</text>
</comment>